<keyword evidence="3" id="KW-0812">Transmembrane</keyword>
<feature type="domain" description="LytR/CpsA/Psr regulator C-terminal" evidence="5">
    <location>
        <begin position="388"/>
        <end position="472"/>
    </location>
</feature>
<dbReference type="InterPro" id="IPR004474">
    <property type="entry name" value="LytR_CpsA_psr"/>
</dbReference>
<keyword evidence="7" id="KW-1185">Reference proteome</keyword>
<proteinExistence type="inferred from homology"/>
<feature type="transmembrane region" description="Helical" evidence="3">
    <location>
        <begin position="57"/>
        <end position="79"/>
    </location>
</feature>
<keyword evidence="3" id="KW-0472">Membrane</keyword>
<dbReference type="RefSeq" id="WP_248590242.1">
    <property type="nucleotide sequence ID" value="NZ_BAABEB010000004.1"/>
</dbReference>
<dbReference type="EMBL" id="CP051627">
    <property type="protein sequence ID" value="UPT21753.1"/>
    <property type="molecule type" value="Genomic_DNA"/>
</dbReference>
<organism evidence="6 7">
    <name type="scientific">Thermobifida alba</name>
    <name type="common">Thermomonospora alba</name>
    <dbReference type="NCBI Taxonomy" id="53522"/>
    <lineage>
        <taxon>Bacteria</taxon>
        <taxon>Bacillati</taxon>
        <taxon>Actinomycetota</taxon>
        <taxon>Actinomycetes</taxon>
        <taxon>Streptosporangiales</taxon>
        <taxon>Nocardiopsidaceae</taxon>
        <taxon>Thermobifida</taxon>
    </lineage>
</organism>
<dbReference type="Proteomes" id="UP000832041">
    <property type="component" value="Chromosome"/>
</dbReference>
<dbReference type="PANTHER" id="PTHR33392">
    <property type="entry name" value="POLYISOPRENYL-TEICHOIC ACID--PEPTIDOGLYCAN TEICHOIC ACID TRANSFERASE TAGU"/>
    <property type="match status" value="1"/>
</dbReference>
<dbReference type="Pfam" id="PF03816">
    <property type="entry name" value="LytR_cpsA_psr"/>
    <property type="match status" value="1"/>
</dbReference>
<feature type="compositionally biased region" description="Basic and acidic residues" evidence="2">
    <location>
        <begin position="32"/>
        <end position="43"/>
    </location>
</feature>
<name>A0ABY4L671_THEAE</name>
<dbReference type="Pfam" id="PF13399">
    <property type="entry name" value="LytR_C"/>
    <property type="match status" value="1"/>
</dbReference>
<protein>
    <submittedName>
        <fullName evidence="6">LCP family protein</fullName>
    </submittedName>
</protein>
<feature type="domain" description="Cell envelope-related transcriptional attenuator" evidence="4">
    <location>
        <begin position="140"/>
        <end position="282"/>
    </location>
</feature>
<gene>
    <name evidence="6" type="ORF">FOF52_12990</name>
</gene>
<dbReference type="Gene3D" id="3.40.630.190">
    <property type="entry name" value="LCP protein"/>
    <property type="match status" value="1"/>
</dbReference>
<evidence type="ECO:0000259" key="4">
    <source>
        <dbReference type="Pfam" id="PF03816"/>
    </source>
</evidence>
<evidence type="ECO:0000256" key="1">
    <source>
        <dbReference type="ARBA" id="ARBA00006068"/>
    </source>
</evidence>
<dbReference type="NCBIfam" id="TIGR00350">
    <property type="entry name" value="lytR_cpsA_psr"/>
    <property type="match status" value="1"/>
</dbReference>
<dbReference type="InterPro" id="IPR050922">
    <property type="entry name" value="LytR/CpsA/Psr_CW_biosynth"/>
</dbReference>
<evidence type="ECO:0000313" key="6">
    <source>
        <dbReference type="EMBL" id="UPT21753.1"/>
    </source>
</evidence>
<feature type="region of interest" description="Disordered" evidence="2">
    <location>
        <begin position="1"/>
        <end position="48"/>
    </location>
</feature>
<dbReference type="Gene3D" id="3.30.70.2390">
    <property type="match status" value="1"/>
</dbReference>
<evidence type="ECO:0000256" key="3">
    <source>
        <dbReference type="SAM" id="Phobius"/>
    </source>
</evidence>
<comment type="similarity">
    <text evidence="1">Belongs to the LytR/CpsA/Psr (LCP) family.</text>
</comment>
<reference evidence="6 7" key="1">
    <citation type="submission" date="2020-04" db="EMBL/GenBank/DDBJ databases">
        <title>Thermobifida alba genome sequencing and assembly.</title>
        <authorList>
            <person name="Luzics S."/>
            <person name="Horvath B."/>
            <person name="Nagy I."/>
            <person name="Toth A."/>
            <person name="Nagy I."/>
            <person name="Kukolya J."/>
        </authorList>
    </citation>
    <scope>NUCLEOTIDE SEQUENCE [LARGE SCALE GENOMIC DNA]</scope>
    <source>
        <strain evidence="6 7">DSM 43795</strain>
    </source>
</reference>
<dbReference type="PANTHER" id="PTHR33392:SF6">
    <property type="entry name" value="POLYISOPRENYL-TEICHOIC ACID--PEPTIDOGLYCAN TEICHOIC ACID TRANSFERASE TAGU"/>
    <property type="match status" value="1"/>
</dbReference>
<evidence type="ECO:0000259" key="5">
    <source>
        <dbReference type="Pfam" id="PF13399"/>
    </source>
</evidence>
<accession>A0ABY4L671</accession>
<evidence type="ECO:0000256" key="2">
    <source>
        <dbReference type="SAM" id="MobiDB-lite"/>
    </source>
</evidence>
<evidence type="ECO:0000313" key="7">
    <source>
        <dbReference type="Proteomes" id="UP000832041"/>
    </source>
</evidence>
<keyword evidence="3" id="KW-1133">Transmembrane helix</keyword>
<dbReference type="InterPro" id="IPR027381">
    <property type="entry name" value="LytR/CpsA/Psr_C"/>
</dbReference>
<sequence length="511" mass="54997">MNEDGSDTPRPSGEVPEFRRIRSEPLPPQRESPPRRRTPDGREPAWLPSAAARRRRAALLLSGFLSMLVLLASGTAWSVTGWLSGQLQRYDVFAGLLEGDRPAAGPHGALNFLVIGSDDRSGVAPEQRSELGVGHVEGRRSDTIMLVHLDHDRDHITVVGIPRDSWVHIPGHGPHKINAAYSLGGPGLVVQTVESATGVRVDHYVEVDFTGFVEVVDALGGITVCLPEAIHDDKAHLFLEAGTHRVDGVQALAFARTRKSAHGDLDRIDRQQQVLAALLERALDSRTLSDPARFTRFLETMLGSVTVDESLDTAALNQLGAQLRSIGLDDVTFTQVPVDRIDFWTPTGEVAVTWHDQHAVELFEAIAGDRPIPSGAPPAEADFPAPEEVTVEVYNGTGIPGLGARLRSELLESGFRVPATAGNWTRQDLAETLVRYSPDRQDAAHLLLESIPNSRPEEDATLGGRVQVVAGAGHTGVAVPASAASPAHQQPVDVGGRDTVHTRTAADNVCR</sequence>